<dbReference type="SUPFAM" id="SSF53383">
    <property type="entry name" value="PLP-dependent transferases"/>
    <property type="match status" value="1"/>
</dbReference>
<dbReference type="Proteomes" id="UP000220922">
    <property type="component" value="Unassembled WGS sequence"/>
</dbReference>
<reference evidence="2 3" key="1">
    <citation type="submission" date="2016-05" db="EMBL/GenBank/DDBJ databases">
        <authorList>
            <person name="Lavstsen T."/>
            <person name="Jespersen J.S."/>
        </authorList>
    </citation>
    <scope>NUCLEOTIDE SEQUENCE [LARGE SCALE GENOMIC DNA]</scope>
    <source>
        <strain evidence="2 3">B7-9</strain>
    </source>
</reference>
<evidence type="ECO:0000259" key="1">
    <source>
        <dbReference type="Pfam" id="PF00155"/>
    </source>
</evidence>
<dbReference type="AlphaFoldDB" id="A0A2H3KIK1"/>
<comment type="caution">
    <text evidence="2">The sequence shown here is derived from an EMBL/GenBank/DDBJ whole genome shotgun (WGS) entry which is preliminary data.</text>
</comment>
<dbReference type="Pfam" id="PF00155">
    <property type="entry name" value="Aminotran_1_2"/>
    <property type="match status" value="1"/>
</dbReference>
<gene>
    <name evidence="2" type="ORF">A9Q02_04425</name>
</gene>
<organism evidence="2 3">
    <name type="scientific">Candidatus Chloroploca asiatica</name>
    <dbReference type="NCBI Taxonomy" id="1506545"/>
    <lineage>
        <taxon>Bacteria</taxon>
        <taxon>Bacillati</taxon>
        <taxon>Chloroflexota</taxon>
        <taxon>Chloroflexia</taxon>
        <taxon>Chloroflexales</taxon>
        <taxon>Chloroflexineae</taxon>
        <taxon>Oscillochloridaceae</taxon>
        <taxon>Candidatus Chloroploca</taxon>
    </lineage>
</organism>
<protein>
    <submittedName>
        <fullName evidence="2">Aminotransferase class I/II</fullName>
    </submittedName>
</protein>
<dbReference type="EMBL" id="LYXE01000127">
    <property type="protein sequence ID" value="PDV97700.1"/>
    <property type="molecule type" value="Genomic_DNA"/>
</dbReference>
<dbReference type="PANTHER" id="PTHR45744:SF2">
    <property type="entry name" value="TYROSINE AMINOTRANSFERASE"/>
    <property type="match status" value="1"/>
</dbReference>
<name>A0A2H3KIK1_9CHLR</name>
<feature type="domain" description="Aminotransferase class I/classII large" evidence="1">
    <location>
        <begin position="29"/>
        <end position="351"/>
    </location>
</feature>
<dbReference type="RefSeq" id="WP_097654330.1">
    <property type="nucleotide sequence ID" value="NZ_LYXE01000127.1"/>
</dbReference>
<keyword evidence="2" id="KW-0032">Aminotransferase</keyword>
<evidence type="ECO:0000313" key="3">
    <source>
        <dbReference type="Proteomes" id="UP000220922"/>
    </source>
</evidence>
<dbReference type="GO" id="GO:0008483">
    <property type="term" value="F:transaminase activity"/>
    <property type="evidence" value="ECO:0007669"/>
    <property type="project" value="UniProtKB-KW"/>
</dbReference>
<dbReference type="InterPro" id="IPR015422">
    <property type="entry name" value="PyrdxlP-dep_Trfase_small"/>
</dbReference>
<keyword evidence="3" id="KW-1185">Reference proteome</keyword>
<accession>A0A2H3KIK1</accession>
<dbReference type="InterPro" id="IPR015421">
    <property type="entry name" value="PyrdxlP-dep_Trfase_major"/>
</dbReference>
<evidence type="ECO:0000313" key="2">
    <source>
        <dbReference type="EMBL" id="PDV97700.1"/>
    </source>
</evidence>
<dbReference type="InterPro" id="IPR004839">
    <property type="entry name" value="Aminotransferase_I/II_large"/>
</dbReference>
<dbReference type="InterPro" id="IPR015424">
    <property type="entry name" value="PyrdxlP-dep_Trfase"/>
</dbReference>
<dbReference type="OrthoDB" id="9763453at2"/>
<dbReference type="GO" id="GO:0030170">
    <property type="term" value="F:pyridoxal phosphate binding"/>
    <property type="evidence" value="ECO:0007669"/>
    <property type="project" value="InterPro"/>
</dbReference>
<dbReference type="CDD" id="cd00609">
    <property type="entry name" value="AAT_like"/>
    <property type="match status" value="1"/>
</dbReference>
<proteinExistence type="predicted"/>
<keyword evidence="2" id="KW-0808">Transferase</keyword>
<dbReference type="Gene3D" id="3.40.640.10">
    <property type="entry name" value="Type I PLP-dependent aspartate aminotransferase-like (Major domain)"/>
    <property type="match status" value="1"/>
</dbReference>
<sequence>MPGVYDDLDLSPNELELARLHQQASGGYVDLSSSNPTEHGLIFPPQVLQQAAEGFWASRRYAPDPHGSATARAAVAAYYAGRTPALHLELDDLFITASTSEAYALLFALLADPGDNLLAPGLCYPLFEYLAALRDLELRPYQLCEEDGWRIDEASLRDAVDQRTRAILLISPHNPTGSVIQQPVAVLRELGLPLICDEVFAAFTYAQPHVPPLAALHPELPVFTLNGISKFFALPDLKLGWIALNPPARHFLPRLELLNDTFLGANSLTQYLAPALFAQGMDFVNAMVARVRANVDLFIATIRQAPQITLRPPDGGYYLFPAVHGWEDEDALVLHLLAHGVLVHPGYFYGEAAGTHLLISALTEPTQFADGLTRLMQALTRS</sequence>
<dbReference type="PANTHER" id="PTHR45744">
    <property type="entry name" value="TYROSINE AMINOTRANSFERASE"/>
    <property type="match status" value="1"/>
</dbReference>
<dbReference type="Gene3D" id="3.90.1150.10">
    <property type="entry name" value="Aspartate Aminotransferase, domain 1"/>
    <property type="match status" value="1"/>
</dbReference>